<dbReference type="Pfam" id="PF01381">
    <property type="entry name" value="HTH_3"/>
    <property type="match status" value="1"/>
</dbReference>
<dbReference type="SUPFAM" id="SSF47413">
    <property type="entry name" value="lambda repressor-like DNA-binding domains"/>
    <property type="match status" value="1"/>
</dbReference>
<evidence type="ECO:0000256" key="1">
    <source>
        <dbReference type="ARBA" id="ARBA00023015"/>
    </source>
</evidence>
<evidence type="ECO:0000259" key="4">
    <source>
        <dbReference type="PROSITE" id="PS50943"/>
    </source>
</evidence>
<protein>
    <submittedName>
        <fullName evidence="5">Restriction-modification system control element Bcll</fullName>
    </submittedName>
</protein>
<dbReference type="InterPro" id="IPR050807">
    <property type="entry name" value="TransReg_Diox_bact_type"/>
</dbReference>
<dbReference type="AlphaFoldDB" id="A0A0E3BV03"/>
<dbReference type="EMBL" id="AWTP01000109">
    <property type="protein sequence ID" value="KGH11871.1"/>
    <property type="molecule type" value="Genomic_DNA"/>
</dbReference>
<dbReference type="PANTHER" id="PTHR46797">
    <property type="entry name" value="HTH-TYPE TRANSCRIPTIONAL REGULATOR"/>
    <property type="match status" value="1"/>
</dbReference>
<evidence type="ECO:0000256" key="2">
    <source>
        <dbReference type="ARBA" id="ARBA00023125"/>
    </source>
</evidence>
<keyword evidence="3" id="KW-0804">Transcription</keyword>
<keyword evidence="2" id="KW-0238">DNA-binding</keyword>
<organism evidence="5 6">
    <name type="scientific">Comamonas thiooxydans</name>
    <dbReference type="NCBI Taxonomy" id="363952"/>
    <lineage>
        <taxon>Bacteria</taxon>
        <taxon>Pseudomonadati</taxon>
        <taxon>Pseudomonadota</taxon>
        <taxon>Betaproteobacteria</taxon>
        <taxon>Burkholderiales</taxon>
        <taxon>Comamonadaceae</taxon>
        <taxon>Comamonas</taxon>
    </lineage>
</organism>
<name>A0A0E3BV03_9BURK</name>
<keyword evidence="6" id="KW-1185">Reference proteome</keyword>
<dbReference type="PANTHER" id="PTHR46797:SF23">
    <property type="entry name" value="HTH-TYPE TRANSCRIPTIONAL REGULATOR SUTR"/>
    <property type="match status" value="1"/>
</dbReference>
<dbReference type="Gene3D" id="1.10.260.40">
    <property type="entry name" value="lambda repressor-like DNA-binding domains"/>
    <property type="match status" value="1"/>
</dbReference>
<comment type="caution">
    <text evidence="5">The sequence shown here is derived from an EMBL/GenBank/DDBJ whole genome shotgun (WGS) entry which is preliminary data.</text>
</comment>
<dbReference type="GO" id="GO:0003700">
    <property type="term" value="F:DNA-binding transcription factor activity"/>
    <property type="evidence" value="ECO:0007669"/>
    <property type="project" value="TreeGrafter"/>
</dbReference>
<gene>
    <name evidence="5" type="ORF">P608_12215</name>
</gene>
<dbReference type="GO" id="GO:0003677">
    <property type="term" value="F:DNA binding"/>
    <property type="evidence" value="ECO:0007669"/>
    <property type="project" value="UniProtKB-KW"/>
</dbReference>
<dbReference type="SMART" id="SM00530">
    <property type="entry name" value="HTH_XRE"/>
    <property type="match status" value="1"/>
</dbReference>
<accession>A0A0E3BV03</accession>
<dbReference type="InterPro" id="IPR001387">
    <property type="entry name" value="Cro/C1-type_HTH"/>
</dbReference>
<sequence length="82" mass="9255">MLASNLVQLRKEKKWTQEELSYEAGLHRTMVGQIERQGRNVTLETLESLAAALEVEVCDLFKQLPPHFPEKLVPNKVAPAQG</sequence>
<evidence type="ECO:0000256" key="3">
    <source>
        <dbReference type="ARBA" id="ARBA00023163"/>
    </source>
</evidence>
<dbReference type="PROSITE" id="PS50943">
    <property type="entry name" value="HTH_CROC1"/>
    <property type="match status" value="1"/>
</dbReference>
<dbReference type="CDD" id="cd00093">
    <property type="entry name" value="HTH_XRE"/>
    <property type="match status" value="1"/>
</dbReference>
<dbReference type="Proteomes" id="UP000029549">
    <property type="component" value="Unassembled WGS sequence"/>
</dbReference>
<reference evidence="5 6" key="1">
    <citation type="submission" date="2013-09" db="EMBL/GenBank/DDBJ databases">
        <title>High correlation between genotypes and phenotypes of environmental bacteria Comamonas testosteroni strains.</title>
        <authorList>
            <person name="Liu L."/>
            <person name="Zhu W."/>
            <person name="Xia X."/>
            <person name="Xu B."/>
            <person name="Luo M."/>
            <person name="Wang G."/>
        </authorList>
    </citation>
    <scope>NUCLEOTIDE SEQUENCE [LARGE SCALE GENOMIC DNA]</scope>
    <source>
        <strain evidence="5 6">DF2</strain>
    </source>
</reference>
<keyword evidence="1" id="KW-0805">Transcription regulation</keyword>
<evidence type="ECO:0000313" key="5">
    <source>
        <dbReference type="EMBL" id="KGH11871.1"/>
    </source>
</evidence>
<feature type="domain" description="HTH cro/C1-type" evidence="4">
    <location>
        <begin position="6"/>
        <end position="60"/>
    </location>
</feature>
<dbReference type="GO" id="GO:0005829">
    <property type="term" value="C:cytosol"/>
    <property type="evidence" value="ECO:0007669"/>
    <property type="project" value="TreeGrafter"/>
</dbReference>
<evidence type="ECO:0000313" key="6">
    <source>
        <dbReference type="Proteomes" id="UP000029549"/>
    </source>
</evidence>
<dbReference type="InterPro" id="IPR010982">
    <property type="entry name" value="Lambda_DNA-bd_dom_sf"/>
</dbReference>
<proteinExistence type="predicted"/>